<protein>
    <submittedName>
        <fullName evidence="1">Uncharacterized protein</fullName>
    </submittedName>
</protein>
<keyword evidence="2" id="KW-1185">Reference proteome</keyword>
<reference evidence="1 2" key="2">
    <citation type="submission" date="2016-08" db="EMBL/GenBank/DDBJ databases">
        <title>Pervasive Adenine N6-methylation of Active Genes in Fungi.</title>
        <authorList>
            <consortium name="DOE Joint Genome Institute"/>
            <person name="Mondo S.J."/>
            <person name="Dannebaum R.O."/>
            <person name="Kuo R.C."/>
            <person name="Labutti K."/>
            <person name="Haridas S."/>
            <person name="Kuo A."/>
            <person name="Salamov A."/>
            <person name="Ahrendt S.R."/>
            <person name="Lipzen A."/>
            <person name="Sullivan W."/>
            <person name="Andreopoulos W.B."/>
            <person name="Clum A."/>
            <person name="Lindquist E."/>
            <person name="Daum C."/>
            <person name="Ramamoorthy G.K."/>
            <person name="Gryganskyi A."/>
            <person name="Culley D."/>
            <person name="Magnuson J.K."/>
            <person name="James T.Y."/>
            <person name="O'Malley M.A."/>
            <person name="Stajich J.E."/>
            <person name="Spatafora J.W."/>
            <person name="Visel A."/>
            <person name="Grigoriev I.V."/>
        </authorList>
    </citation>
    <scope>NUCLEOTIDE SEQUENCE [LARGE SCALE GENOMIC DNA]</scope>
    <source>
        <strain evidence="2">finn</strain>
    </source>
</reference>
<accession>A0A1Y1UXP0</accession>
<name>A0A1Y1UXP0_9FUNG</name>
<sequence>MEYNNNRDFISMANALNILNGHNRYLGSFNGDKFVTAKEINLVRDCGVILDDGYNIHMPDDYKFDIDNNFRNINGFNDITKDDILSAEILDAGYVAKVSNNPLCSYSDNNLADIEIITSRLIKAKSKLNISENSKSIKNILNILNESINKIIEKV</sequence>
<dbReference type="Proteomes" id="UP000193719">
    <property type="component" value="Unassembled WGS sequence"/>
</dbReference>
<evidence type="ECO:0000313" key="2">
    <source>
        <dbReference type="Proteomes" id="UP000193719"/>
    </source>
</evidence>
<gene>
    <name evidence="1" type="ORF">BCR36DRAFT_415802</name>
</gene>
<dbReference type="EMBL" id="MCFH01000057">
    <property type="protein sequence ID" value="ORX42947.1"/>
    <property type="molecule type" value="Genomic_DNA"/>
</dbReference>
<proteinExistence type="predicted"/>
<reference evidence="1 2" key="1">
    <citation type="submission" date="2016-08" db="EMBL/GenBank/DDBJ databases">
        <title>Genomes of anaerobic fungi encode conserved fungal cellulosomes for biomass hydrolysis.</title>
        <authorList>
            <consortium name="DOE Joint Genome Institute"/>
            <person name="Haitjema C.H."/>
            <person name="Gilmore S.P."/>
            <person name="Henske J.K."/>
            <person name="Solomon K.V."/>
            <person name="De Groot R."/>
            <person name="Kuo A."/>
            <person name="Mondo S.J."/>
            <person name="Salamov A.A."/>
            <person name="Labutti K."/>
            <person name="Zhao Z."/>
            <person name="Chiniquy J."/>
            <person name="Barry K."/>
            <person name="Brewer H.M."/>
            <person name="Purvine S.O."/>
            <person name="Wright A.T."/>
            <person name="Boxma B."/>
            <person name="Van Alen T."/>
            <person name="Hackstein J.H."/>
            <person name="Baker S.E."/>
            <person name="Grigoriev I.V."/>
            <person name="O'Malley M.A."/>
        </authorList>
    </citation>
    <scope>NUCLEOTIDE SEQUENCE [LARGE SCALE GENOMIC DNA]</scope>
    <source>
        <strain evidence="2">finn</strain>
    </source>
</reference>
<comment type="caution">
    <text evidence="1">The sequence shown here is derived from an EMBL/GenBank/DDBJ whole genome shotgun (WGS) entry which is preliminary data.</text>
</comment>
<dbReference type="AlphaFoldDB" id="A0A1Y1UXP0"/>
<evidence type="ECO:0000313" key="1">
    <source>
        <dbReference type="EMBL" id="ORX42947.1"/>
    </source>
</evidence>
<organism evidence="1 2">
    <name type="scientific">Piromyces finnis</name>
    <dbReference type="NCBI Taxonomy" id="1754191"/>
    <lineage>
        <taxon>Eukaryota</taxon>
        <taxon>Fungi</taxon>
        <taxon>Fungi incertae sedis</taxon>
        <taxon>Chytridiomycota</taxon>
        <taxon>Chytridiomycota incertae sedis</taxon>
        <taxon>Neocallimastigomycetes</taxon>
        <taxon>Neocallimastigales</taxon>
        <taxon>Neocallimastigaceae</taxon>
        <taxon>Piromyces</taxon>
    </lineage>
</organism>